<proteinExistence type="predicted"/>
<dbReference type="RefSeq" id="WP_244677562.1">
    <property type="nucleotide sequence ID" value="NZ_CP095046.1"/>
</dbReference>
<reference evidence="1" key="1">
    <citation type="submission" date="2022-04" db="EMBL/GenBank/DDBJ databases">
        <title>Hymenobacter sp. isolated from the air.</title>
        <authorList>
            <person name="Won M."/>
            <person name="Lee C.-M."/>
            <person name="Woen H.-Y."/>
            <person name="Kwon S.-W."/>
        </authorList>
    </citation>
    <scope>NUCLEOTIDE SEQUENCE</scope>
    <source>
        <strain evidence="1">5116S-3</strain>
    </source>
</reference>
<dbReference type="KEGG" id="hcu:MUN79_10220"/>
<protein>
    <submittedName>
        <fullName evidence="1">Uncharacterized protein</fullName>
    </submittedName>
</protein>
<name>A0A8T9QEF8_9BACT</name>
<gene>
    <name evidence="1" type="ORF">MUN79_10220</name>
</gene>
<dbReference type="Proteomes" id="UP000831796">
    <property type="component" value="Chromosome"/>
</dbReference>
<keyword evidence="2" id="KW-1185">Reference proteome</keyword>
<sequence>MSSENPLIALRKAAEAVRQQLQVNEFDAVGVERLDTFINEQRASIKEAEREGVISALGCFLGQCLVSTYQGEWALGPDKSTGVGIGGQHFFNPFYRVSQQLAHGQKESVAVFFAGVPERLAVVPRRKNWI</sequence>
<dbReference type="EMBL" id="CP095046">
    <property type="protein sequence ID" value="UOQ74220.1"/>
    <property type="molecule type" value="Genomic_DNA"/>
</dbReference>
<evidence type="ECO:0000313" key="1">
    <source>
        <dbReference type="EMBL" id="UOQ74220.1"/>
    </source>
</evidence>
<organism evidence="1 2">
    <name type="scientific">Hymenobacter cellulosilyticus</name>
    <dbReference type="NCBI Taxonomy" id="2932248"/>
    <lineage>
        <taxon>Bacteria</taxon>
        <taxon>Pseudomonadati</taxon>
        <taxon>Bacteroidota</taxon>
        <taxon>Cytophagia</taxon>
        <taxon>Cytophagales</taxon>
        <taxon>Hymenobacteraceae</taxon>
        <taxon>Hymenobacter</taxon>
    </lineage>
</organism>
<dbReference type="AlphaFoldDB" id="A0A8T9QEF8"/>
<accession>A0A8T9QEF8</accession>
<evidence type="ECO:0000313" key="2">
    <source>
        <dbReference type="Proteomes" id="UP000831796"/>
    </source>
</evidence>